<dbReference type="InterPro" id="IPR009959">
    <property type="entry name" value="Cyclase_SnoaL-like"/>
</dbReference>
<keyword evidence="2" id="KW-1185">Reference proteome</keyword>
<proteinExistence type="predicted"/>
<accession>A0ABX1SIM1</accession>
<dbReference type="Proteomes" id="UP000820669">
    <property type="component" value="Unassembled WGS sequence"/>
</dbReference>
<dbReference type="PANTHER" id="PTHR38436:SF1">
    <property type="entry name" value="ESTER CYCLASE"/>
    <property type="match status" value="1"/>
</dbReference>
<evidence type="ECO:0000313" key="2">
    <source>
        <dbReference type="Proteomes" id="UP000820669"/>
    </source>
</evidence>
<dbReference type="PANTHER" id="PTHR38436">
    <property type="entry name" value="POLYKETIDE CYCLASE SNOAL-LIKE DOMAIN"/>
    <property type="match status" value="1"/>
</dbReference>
<dbReference type="EMBL" id="JAAXLA010000084">
    <property type="protein sequence ID" value="NMI01424.1"/>
    <property type="molecule type" value="Genomic_DNA"/>
</dbReference>
<dbReference type="InterPro" id="IPR032710">
    <property type="entry name" value="NTF2-like_dom_sf"/>
</dbReference>
<reference evidence="1 2" key="1">
    <citation type="submission" date="2020-04" db="EMBL/GenBank/DDBJ databases">
        <authorList>
            <person name="Klaysubun C."/>
            <person name="Duangmal K."/>
            <person name="Lipun K."/>
        </authorList>
    </citation>
    <scope>NUCLEOTIDE SEQUENCE [LARGE SCALE GENOMIC DNA]</scope>
    <source>
        <strain evidence="1 2">K10HN5</strain>
    </source>
</reference>
<comment type="caution">
    <text evidence="1">The sequence shown here is derived from an EMBL/GenBank/DDBJ whole genome shotgun (WGS) entry which is preliminary data.</text>
</comment>
<protein>
    <submittedName>
        <fullName evidence="1">Ester cyclase</fullName>
    </submittedName>
</protein>
<organism evidence="1 2">
    <name type="scientific">Pseudonocardia acidicola</name>
    <dbReference type="NCBI Taxonomy" id="2724939"/>
    <lineage>
        <taxon>Bacteria</taxon>
        <taxon>Bacillati</taxon>
        <taxon>Actinomycetota</taxon>
        <taxon>Actinomycetes</taxon>
        <taxon>Pseudonocardiales</taxon>
        <taxon>Pseudonocardiaceae</taxon>
        <taxon>Pseudonocardia</taxon>
    </lineage>
</organism>
<dbReference type="SUPFAM" id="SSF54427">
    <property type="entry name" value="NTF2-like"/>
    <property type="match status" value="1"/>
</dbReference>
<name>A0ABX1SIM1_9PSEU</name>
<gene>
    <name evidence="1" type="ORF">HF526_29625</name>
</gene>
<sequence>MAGEPRAYRPDRLLVRTGGGQVDGKAMARARMDTWNSRDRDGYAALYTDDSQVSAPGFTGKGRQGALDLLSVYVTAFPDFRIVPRTVMGDASAGVEECVFEGTHTGPLRSADGPEAAPTGRQVSIGFAGIHSVRSGKILSSRYYFDQLDLLTQLGVLPT</sequence>
<dbReference type="Pfam" id="PF07366">
    <property type="entry name" value="SnoaL"/>
    <property type="match status" value="1"/>
</dbReference>
<dbReference type="RefSeq" id="WP_169384883.1">
    <property type="nucleotide sequence ID" value="NZ_JAAXLA010000084.1"/>
</dbReference>
<evidence type="ECO:0000313" key="1">
    <source>
        <dbReference type="EMBL" id="NMI01424.1"/>
    </source>
</evidence>
<dbReference type="Gene3D" id="3.10.450.50">
    <property type="match status" value="1"/>
</dbReference>